<feature type="transmembrane region" description="Helical" evidence="2">
    <location>
        <begin position="370"/>
        <end position="392"/>
    </location>
</feature>
<keyword evidence="2" id="KW-1133">Transmembrane helix</keyword>
<feature type="compositionally biased region" description="Low complexity" evidence="1">
    <location>
        <begin position="492"/>
        <end position="501"/>
    </location>
</feature>
<feature type="transmembrane region" description="Helical" evidence="2">
    <location>
        <begin position="312"/>
        <end position="330"/>
    </location>
</feature>
<sequence>MRVLTPPHSGTATAAAMMVGQVQFLTLLGSTQAANGSSFASFADSLKWANLQIPMAFSSGVSGGGARRRLAQDAWSDDDAVRVLVGNTIMIAGGLLALCVAQLLYGAWLKARALGRLGAQSCDPSGAVCEDDLVAYHSMSENAWFYFPRYQLVWLLFSYQGAVQAQAAALNSGRAGVIVFAAALLLLYPAAMLVYTTHLVSHHLACADPSLMFEKSDSAQAGGLLKRACKGIATAWAKGESILDWGVNGAWHAATGDETHPSALDSRRLRIGFEPLFVDYTQMGSWLISWELLRMLFLGLIAGLLTAHAAPVAACFLAASAAHLLLVLALRPYGNVAMTALDALLAANDTASAALLLVAATAGSGAARAAALSGMMILSLIALATLTVPIYMDTAVVTSRAVVAACRRCCCRQAAGAERAQRQQRQRAAAPPLRQSVALMQGFIREDAKAAARAAALRLQPPRVSSGDYAYAAAACVSPMRTPGGSDGGSGRWQQQQQQQRPQHHRRGLQSQRLQGRVLRLLSHRGRPGGSDEVEEGAGEKGGGMGAGGGASGEVHVEDVTPLSTPLPAECCVEAGQNGL</sequence>
<protein>
    <submittedName>
        <fullName evidence="3">Uncharacterized protein</fullName>
    </submittedName>
</protein>
<reference evidence="3" key="1">
    <citation type="submission" date="2021-02" db="EMBL/GenBank/DDBJ databases">
        <title>First Annotated Genome of the Yellow-green Alga Tribonema minus.</title>
        <authorList>
            <person name="Mahan K.M."/>
        </authorList>
    </citation>
    <scope>NUCLEOTIDE SEQUENCE</scope>
    <source>
        <strain evidence="3">UTEX B ZZ1240</strain>
    </source>
</reference>
<gene>
    <name evidence="3" type="ORF">JKP88DRAFT_278032</name>
</gene>
<proteinExistence type="predicted"/>
<keyword evidence="2" id="KW-0472">Membrane</keyword>
<feature type="transmembrane region" description="Helical" evidence="2">
    <location>
        <begin position="175"/>
        <end position="195"/>
    </location>
</feature>
<evidence type="ECO:0000313" key="4">
    <source>
        <dbReference type="Proteomes" id="UP000664859"/>
    </source>
</evidence>
<organism evidence="3 4">
    <name type="scientific">Tribonema minus</name>
    <dbReference type="NCBI Taxonomy" id="303371"/>
    <lineage>
        <taxon>Eukaryota</taxon>
        <taxon>Sar</taxon>
        <taxon>Stramenopiles</taxon>
        <taxon>Ochrophyta</taxon>
        <taxon>PX clade</taxon>
        <taxon>Xanthophyceae</taxon>
        <taxon>Tribonematales</taxon>
        <taxon>Tribonemataceae</taxon>
        <taxon>Tribonema</taxon>
    </lineage>
</organism>
<dbReference type="Proteomes" id="UP000664859">
    <property type="component" value="Unassembled WGS sequence"/>
</dbReference>
<keyword evidence="4" id="KW-1185">Reference proteome</keyword>
<dbReference type="AlphaFoldDB" id="A0A836CFX2"/>
<feature type="compositionally biased region" description="Low complexity" evidence="1">
    <location>
        <begin position="509"/>
        <end position="521"/>
    </location>
</feature>
<feature type="region of interest" description="Disordered" evidence="1">
    <location>
        <begin position="481"/>
        <end position="567"/>
    </location>
</feature>
<evidence type="ECO:0000256" key="1">
    <source>
        <dbReference type="SAM" id="MobiDB-lite"/>
    </source>
</evidence>
<feature type="transmembrane region" description="Helical" evidence="2">
    <location>
        <begin position="283"/>
        <end position="305"/>
    </location>
</feature>
<name>A0A836CFX2_9STRA</name>
<accession>A0A836CFX2</accession>
<dbReference type="EMBL" id="JAFCMP010000246">
    <property type="protein sequence ID" value="KAG5182366.1"/>
    <property type="molecule type" value="Genomic_DNA"/>
</dbReference>
<evidence type="ECO:0000313" key="3">
    <source>
        <dbReference type="EMBL" id="KAG5182366.1"/>
    </source>
</evidence>
<evidence type="ECO:0000256" key="2">
    <source>
        <dbReference type="SAM" id="Phobius"/>
    </source>
</evidence>
<keyword evidence="2" id="KW-0812">Transmembrane</keyword>
<dbReference type="OrthoDB" id="7483445at2759"/>
<feature type="compositionally biased region" description="Gly residues" evidence="1">
    <location>
        <begin position="540"/>
        <end position="552"/>
    </location>
</feature>
<feature type="transmembrane region" description="Helical" evidence="2">
    <location>
        <begin position="84"/>
        <end position="108"/>
    </location>
</feature>
<comment type="caution">
    <text evidence="3">The sequence shown here is derived from an EMBL/GenBank/DDBJ whole genome shotgun (WGS) entry which is preliminary data.</text>
</comment>